<dbReference type="InterPro" id="IPR003661">
    <property type="entry name" value="HisK_dim/P_dom"/>
</dbReference>
<dbReference type="EC" id="2.7.13.3" evidence="2"/>
<dbReference type="InterPro" id="IPR036097">
    <property type="entry name" value="HisK_dim/P_sf"/>
</dbReference>
<evidence type="ECO:0000256" key="4">
    <source>
        <dbReference type="ARBA" id="ARBA00022679"/>
    </source>
</evidence>
<dbReference type="PANTHER" id="PTHR43065">
    <property type="entry name" value="SENSOR HISTIDINE KINASE"/>
    <property type="match status" value="1"/>
</dbReference>
<dbReference type="PRINTS" id="PR00344">
    <property type="entry name" value="BCTRLSENSOR"/>
</dbReference>
<dbReference type="RefSeq" id="WP_075074058.1">
    <property type="nucleotide sequence ID" value="NZ_DF967972.1"/>
</dbReference>
<dbReference type="Gene3D" id="3.30.450.20">
    <property type="entry name" value="PAS domain"/>
    <property type="match status" value="1"/>
</dbReference>
<dbReference type="Gene3D" id="3.30.565.10">
    <property type="entry name" value="Histidine kinase-like ATPase, C-terminal domain"/>
    <property type="match status" value="1"/>
</dbReference>
<dbReference type="SMART" id="SM00388">
    <property type="entry name" value="HisKA"/>
    <property type="match status" value="1"/>
</dbReference>
<dbReference type="STRING" id="360412.LARV_02607"/>
<evidence type="ECO:0000256" key="6">
    <source>
        <dbReference type="ARBA" id="ARBA00022777"/>
    </source>
</evidence>
<dbReference type="SMART" id="SM00387">
    <property type="entry name" value="HATPase_c"/>
    <property type="match status" value="1"/>
</dbReference>
<dbReference type="GO" id="GO:0005524">
    <property type="term" value="F:ATP binding"/>
    <property type="evidence" value="ECO:0007669"/>
    <property type="project" value="UniProtKB-KW"/>
</dbReference>
<keyword evidence="11" id="KW-1185">Reference proteome</keyword>
<dbReference type="Proteomes" id="UP000055060">
    <property type="component" value="Unassembled WGS sequence"/>
</dbReference>
<dbReference type="CDD" id="cd00082">
    <property type="entry name" value="HisKA"/>
    <property type="match status" value="1"/>
</dbReference>
<protein>
    <recommendedName>
        <fullName evidence="2">histidine kinase</fullName>
        <ecNumber evidence="2">2.7.13.3</ecNumber>
    </recommendedName>
</protein>
<dbReference type="CDD" id="cd00130">
    <property type="entry name" value="PAS"/>
    <property type="match status" value="1"/>
</dbReference>
<organism evidence="10">
    <name type="scientific">Longilinea arvoryzae</name>
    <dbReference type="NCBI Taxonomy" id="360412"/>
    <lineage>
        <taxon>Bacteria</taxon>
        <taxon>Bacillati</taxon>
        <taxon>Chloroflexota</taxon>
        <taxon>Anaerolineae</taxon>
        <taxon>Anaerolineales</taxon>
        <taxon>Anaerolineaceae</taxon>
        <taxon>Longilinea</taxon>
    </lineage>
</organism>
<evidence type="ECO:0000313" key="11">
    <source>
        <dbReference type="Proteomes" id="UP000055060"/>
    </source>
</evidence>
<evidence type="ECO:0000256" key="7">
    <source>
        <dbReference type="ARBA" id="ARBA00022840"/>
    </source>
</evidence>
<dbReference type="InterPro" id="IPR036890">
    <property type="entry name" value="HATPase_C_sf"/>
</dbReference>
<evidence type="ECO:0000313" key="10">
    <source>
        <dbReference type="EMBL" id="GAP14831.1"/>
    </source>
</evidence>
<sequence>MTPTLPLNPRKVSWPAKQLEAEAQNLFWGLLNHLDVPTLVVDVDSRLILAANSAFMKISAFPLMDVSGRSVDAILPDDGLGKLQARNSVEVTIMRNSRPPQTVMGQIQPIEGSNQLAILELIPLEDYYQTDIRNQALWLKAITEIASLNEMDNFEEAVNWTTGTLKTLLAAEVVSIYHADCNVPELRKISTIENGVTLPDRIPSSDLIRLGDAQVWIQGKRVQTELHISARMQNLSYLGTCPLGNARAQVGLIVVGDRSKQAMQRLPQILRLFAAFLTSAHNYFLLVEELRQKNLALEQGLSIQSSIVESVQEGIVLVTPEMIVSDINPAAEWLLGYGDWEVRGQPVENVLIGSERIIPALQNARQGQPTHNISGVSLNRRNGQSFPAHIQVLPIVRDERPLAIAIIINDVSEHEEIRLHSQQLEHRALLGEFTAIFAHEVRNPINNISTGIQLITSRLSADDPNLEVMNRMENDCQRLNHLMESVLTFSRTIEPKFEMMDVGFLLQRILDRWRPRMTRVNVKAFYQTDLEHPEVYGDARMLEQVFTNLISNAVDVLGTRGNGTIAVKVSQGTAVGNRPQIQVTVSDDGPGIPEHVREHIFEPFVTTKSQGTGLGLAITKRIVTAHRGSITVNTFPGGTMFFVNLPASEDV</sequence>
<keyword evidence="7" id="KW-0067">ATP-binding</keyword>
<dbReference type="SUPFAM" id="SSF55874">
    <property type="entry name" value="ATPase domain of HSP90 chaperone/DNA topoisomerase II/histidine kinase"/>
    <property type="match status" value="1"/>
</dbReference>
<dbReference type="PROSITE" id="PS50109">
    <property type="entry name" value="HIS_KIN"/>
    <property type="match status" value="1"/>
</dbReference>
<dbReference type="NCBIfam" id="TIGR00229">
    <property type="entry name" value="sensory_box"/>
    <property type="match status" value="1"/>
</dbReference>
<dbReference type="InterPro" id="IPR035965">
    <property type="entry name" value="PAS-like_dom_sf"/>
</dbReference>
<evidence type="ECO:0000256" key="2">
    <source>
        <dbReference type="ARBA" id="ARBA00012438"/>
    </source>
</evidence>
<dbReference type="SUPFAM" id="SSF55785">
    <property type="entry name" value="PYP-like sensor domain (PAS domain)"/>
    <property type="match status" value="1"/>
</dbReference>
<keyword evidence="6" id="KW-0418">Kinase</keyword>
<dbReference type="GO" id="GO:0000155">
    <property type="term" value="F:phosphorelay sensor kinase activity"/>
    <property type="evidence" value="ECO:0007669"/>
    <property type="project" value="InterPro"/>
</dbReference>
<dbReference type="Pfam" id="PF02518">
    <property type="entry name" value="HATPase_c"/>
    <property type="match status" value="1"/>
</dbReference>
<keyword evidence="5" id="KW-0547">Nucleotide-binding</keyword>
<proteinExistence type="predicted"/>
<reference evidence="10" key="1">
    <citation type="submission" date="2015-07" db="EMBL/GenBank/DDBJ databases">
        <title>Draft Genome Sequences of Anaerolinea thermolimosa IMO-1, Bellilinea caldifistulae GOMI-1, Leptolinea tardivitalis YMTK-2, Levilinea saccharolytica KIBI-1,Longilinea arvoryzae KOME-1, Previously Described as Members of the Anaerolineaceae (Chloroflexi).</title>
        <authorList>
            <person name="Sekiguchi Y."/>
            <person name="Ohashi A."/>
            <person name="Matsuura N."/>
            <person name="Tourlousse M.D."/>
        </authorList>
    </citation>
    <scope>NUCLEOTIDE SEQUENCE [LARGE SCALE GENOMIC DNA]</scope>
    <source>
        <strain evidence="10">KOME-1</strain>
    </source>
</reference>
<evidence type="ECO:0000259" key="9">
    <source>
        <dbReference type="PROSITE" id="PS50109"/>
    </source>
</evidence>
<dbReference type="AlphaFoldDB" id="A0A0S7BAU8"/>
<comment type="catalytic activity">
    <reaction evidence="1">
        <text>ATP + protein L-histidine = ADP + protein N-phospho-L-histidine.</text>
        <dbReference type="EC" id="2.7.13.3"/>
    </reaction>
</comment>
<dbReference type="InterPro" id="IPR003594">
    <property type="entry name" value="HATPase_dom"/>
</dbReference>
<feature type="domain" description="Histidine kinase" evidence="9">
    <location>
        <begin position="436"/>
        <end position="649"/>
    </location>
</feature>
<name>A0A0S7BAU8_9CHLR</name>
<dbReference type="InterPro" id="IPR004358">
    <property type="entry name" value="Sig_transdc_His_kin-like_C"/>
</dbReference>
<evidence type="ECO:0000256" key="8">
    <source>
        <dbReference type="ARBA" id="ARBA00023012"/>
    </source>
</evidence>
<keyword evidence="4" id="KW-0808">Transferase</keyword>
<dbReference type="OrthoDB" id="9784397at2"/>
<keyword evidence="8" id="KW-0902">Two-component regulatory system</keyword>
<dbReference type="Pfam" id="PF00512">
    <property type="entry name" value="HisKA"/>
    <property type="match status" value="1"/>
</dbReference>
<dbReference type="CDD" id="cd00075">
    <property type="entry name" value="HATPase"/>
    <property type="match status" value="1"/>
</dbReference>
<dbReference type="PANTHER" id="PTHR43065:SF10">
    <property type="entry name" value="PEROXIDE STRESS-ACTIVATED HISTIDINE KINASE MAK3"/>
    <property type="match status" value="1"/>
</dbReference>
<dbReference type="SMART" id="SM00091">
    <property type="entry name" value="PAS"/>
    <property type="match status" value="2"/>
</dbReference>
<dbReference type="InterPro" id="IPR005467">
    <property type="entry name" value="His_kinase_dom"/>
</dbReference>
<dbReference type="Gene3D" id="1.10.287.130">
    <property type="match status" value="1"/>
</dbReference>
<gene>
    <name evidence="10" type="ORF">LARV_02607</name>
</gene>
<accession>A0A0S7BAU8</accession>
<evidence type="ECO:0000256" key="5">
    <source>
        <dbReference type="ARBA" id="ARBA00022741"/>
    </source>
</evidence>
<evidence type="ECO:0000256" key="1">
    <source>
        <dbReference type="ARBA" id="ARBA00000085"/>
    </source>
</evidence>
<dbReference type="EMBL" id="DF967972">
    <property type="protein sequence ID" value="GAP14831.1"/>
    <property type="molecule type" value="Genomic_DNA"/>
</dbReference>
<dbReference type="InterPro" id="IPR000014">
    <property type="entry name" value="PAS"/>
</dbReference>
<keyword evidence="3" id="KW-0597">Phosphoprotein</keyword>
<evidence type="ECO:0000256" key="3">
    <source>
        <dbReference type="ARBA" id="ARBA00022553"/>
    </source>
</evidence>
<dbReference type="Pfam" id="PF13426">
    <property type="entry name" value="PAS_9"/>
    <property type="match status" value="1"/>
</dbReference>
<dbReference type="SUPFAM" id="SSF47384">
    <property type="entry name" value="Homodimeric domain of signal transducing histidine kinase"/>
    <property type="match status" value="1"/>
</dbReference>